<dbReference type="HOGENOM" id="CLU_1863146_0_0_6"/>
<sequence length="137" mass="14427">MRALFFLVLFSSQLIACGGSSSSDDVKKISCTGFTSPNISVSVLDSQSDESLNTARVDIIYADSTAASIEATYESQMKAYVGLLPSEEYKSLAVVVSADNYHTSVSKHQALVEDTSCGAKNTLAVTVHLCATGTACI</sequence>
<proteinExistence type="predicted"/>
<keyword evidence="3" id="KW-1185">Reference proteome</keyword>
<dbReference type="EMBL" id="FO203512">
    <property type="protein sequence ID" value="CCK75258.1"/>
    <property type="molecule type" value="Genomic_DNA"/>
</dbReference>
<feature type="signal peptide" evidence="1">
    <location>
        <begin position="1"/>
        <end position="16"/>
    </location>
</feature>
<accession>R4YPS1</accession>
<reference evidence="2 3" key="1">
    <citation type="journal article" date="2013" name="Nat. Commun.">
        <title>Genome sequence and functional genomic analysis of the oil-degrading bacterium Oleispira antarctica.</title>
        <authorList>
            <person name="Kube M."/>
            <person name="Chernikova T.N."/>
            <person name="Al-Ramahi Y."/>
            <person name="Beloqui A."/>
            <person name="Lopez-Cortez N."/>
            <person name="Guazzaroni M.E."/>
            <person name="Heipieper H.J."/>
            <person name="Klages S."/>
            <person name="Kotsyurbenko O.R."/>
            <person name="Langer I."/>
            <person name="Nechitaylo T.Y."/>
            <person name="Lunsdorf H."/>
            <person name="Fernandez M."/>
            <person name="Juarez S."/>
            <person name="Ciordia S."/>
            <person name="Singer A."/>
            <person name="Kagan O."/>
            <person name="Egorova O."/>
            <person name="Petit P.A."/>
            <person name="Stogios P."/>
            <person name="Kim Y."/>
            <person name="Tchigvintsev A."/>
            <person name="Flick R."/>
            <person name="Denaro R."/>
            <person name="Genovese M."/>
            <person name="Albar J.P."/>
            <person name="Reva O.N."/>
            <person name="Martinez-Gomariz M."/>
            <person name="Tran H."/>
            <person name="Ferrer M."/>
            <person name="Savchenko A."/>
            <person name="Yakunin A.F."/>
            <person name="Yakimov M.M."/>
            <person name="Golyshina O.V."/>
            <person name="Reinhardt R."/>
            <person name="Golyshin P.N."/>
        </authorList>
    </citation>
    <scope>NUCLEOTIDE SEQUENCE [LARGE SCALE GENOMIC DNA]</scope>
</reference>
<evidence type="ECO:0000313" key="2">
    <source>
        <dbReference type="EMBL" id="CCK75258.1"/>
    </source>
</evidence>
<name>R4YPS1_OLEAN</name>
<keyword evidence="1" id="KW-0732">Signal</keyword>
<gene>
    <name evidence="2" type="ORF">OLEAN_C10820</name>
</gene>
<feature type="chain" id="PRO_5004374283" description="Lipoprotein" evidence="1">
    <location>
        <begin position="17"/>
        <end position="137"/>
    </location>
</feature>
<dbReference type="KEGG" id="oai:OLEAN_C10820"/>
<dbReference type="Proteomes" id="UP000032749">
    <property type="component" value="Chromosome"/>
</dbReference>
<dbReference type="AlphaFoldDB" id="R4YPS1"/>
<evidence type="ECO:0000256" key="1">
    <source>
        <dbReference type="SAM" id="SignalP"/>
    </source>
</evidence>
<evidence type="ECO:0008006" key="4">
    <source>
        <dbReference type="Google" id="ProtNLM"/>
    </source>
</evidence>
<organism evidence="2 3">
    <name type="scientific">Oleispira antarctica RB-8</name>
    <dbReference type="NCBI Taxonomy" id="698738"/>
    <lineage>
        <taxon>Bacteria</taxon>
        <taxon>Pseudomonadati</taxon>
        <taxon>Pseudomonadota</taxon>
        <taxon>Gammaproteobacteria</taxon>
        <taxon>Oceanospirillales</taxon>
        <taxon>Oceanospirillaceae</taxon>
        <taxon>Oleispira</taxon>
    </lineage>
</organism>
<evidence type="ECO:0000313" key="3">
    <source>
        <dbReference type="Proteomes" id="UP000032749"/>
    </source>
</evidence>
<protein>
    <recommendedName>
        <fullName evidence="4">Lipoprotein</fullName>
    </recommendedName>
</protein>